<gene>
    <name evidence="2" type="ORF">METZ01_LOCUS21361</name>
</gene>
<dbReference type="EMBL" id="UINC01001039">
    <property type="protein sequence ID" value="SUZ68507.1"/>
    <property type="molecule type" value="Genomic_DNA"/>
</dbReference>
<evidence type="ECO:0008006" key="3">
    <source>
        <dbReference type="Google" id="ProtNLM"/>
    </source>
</evidence>
<proteinExistence type="predicted"/>
<dbReference type="GO" id="GO:0008410">
    <property type="term" value="F:CoA-transferase activity"/>
    <property type="evidence" value="ECO:0007669"/>
    <property type="project" value="TreeGrafter"/>
</dbReference>
<evidence type="ECO:0000256" key="1">
    <source>
        <dbReference type="ARBA" id="ARBA00022679"/>
    </source>
</evidence>
<dbReference type="InterPro" id="IPR044855">
    <property type="entry name" value="CoA-Trfase_III_dom3_sf"/>
</dbReference>
<evidence type="ECO:0000313" key="2">
    <source>
        <dbReference type="EMBL" id="SUZ68507.1"/>
    </source>
</evidence>
<name>A0A381PQZ8_9ZZZZ</name>
<accession>A0A381PQZ8</accession>
<sequence>VVDTTGLAGAYATRLFAGLGAEVIRLEPPHGSPLRTLAPFAESIEPPENSLWWAYLGMGTQSVVVDPDDGDALAQILSEADVVFEDRLPEQSPIAADLLPDTAIRTTIVPFGLTGPKRSWKTSNLVSWAASGVLYATGFQDRVPVAPAGHLQLALHASAASALVGTLLALRARRTSGTGQEVEISMHEAALMFAPETGVPVFLDDRVHRERSGNRRDLGRPFGLYPCSDGFVSIIVLMPRHWNAMAEWVAETTGNETIMEEVFQDLGVRMESQDLIDTWVEELTVGRTRLELFTEGQRRGIPITPVNTVSALVDDPHLLAAQFWSKTQLPNDVEVTVPGAPFRTNSDWWNITPAPLLGQHTETYLG</sequence>
<protein>
    <recommendedName>
        <fullName evidence="3">CoA transferase</fullName>
    </recommendedName>
</protein>
<dbReference type="Pfam" id="PF02515">
    <property type="entry name" value="CoA_transf_3"/>
    <property type="match status" value="1"/>
</dbReference>
<dbReference type="PANTHER" id="PTHR48207">
    <property type="entry name" value="SUCCINATE--HYDROXYMETHYLGLUTARATE COA-TRANSFERASE"/>
    <property type="match status" value="1"/>
</dbReference>
<dbReference type="Gene3D" id="3.40.50.10540">
    <property type="entry name" value="Crotonobetainyl-coa:carnitine coa-transferase, domain 1"/>
    <property type="match status" value="1"/>
</dbReference>
<dbReference type="Gene3D" id="3.30.1540.10">
    <property type="entry name" value="formyl-coa transferase, domain 3"/>
    <property type="match status" value="1"/>
</dbReference>
<feature type="non-terminal residue" evidence="2">
    <location>
        <position position="1"/>
    </location>
</feature>
<dbReference type="SUPFAM" id="SSF89796">
    <property type="entry name" value="CoA-transferase family III (CaiB/BaiF)"/>
    <property type="match status" value="1"/>
</dbReference>
<dbReference type="PANTHER" id="PTHR48207:SF3">
    <property type="entry name" value="SUCCINATE--HYDROXYMETHYLGLUTARATE COA-TRANSFERASE"/>
    <property type="match status" value="1"/>
</dbReference>
<reference evidence="2" key="1">
    <citation type="submission" date="2018-05" db="EMBL/GenBank/DDBJ databases">
        <authorList>
            <person name="Lanie J.A."/>
            <person name="Ng W.-L."/>
            <person name="Kazmierczak K.M."/>
            <person name="Andrzejewski T.M."/>
            <person name="Davidsen T.M."/>
            <person name="Wayne K.J."/>
            <person name="Tettelin H."/>
            <person name="Glass J.I."/>
            <person name="Rusch D."/>
            <person name="Podicherti R."/>
            <person name="Tsui H.-C.T."/>
            <person name="Winkler M.E."/>
        </authorList>
    </citation>
    <scope>NUCLEOTIDE SEQUENCE</scope>
</reference>
<keyword evidence="1" id="KW-0808">Transferase</keyword>
<organism evidence="2">
    <name type="scientific">marine metagenome</name>
    <dbReference type="NCBI Taxonomy" id="408172"/>
    <lineage>
        <taxon>unclassified sequences</taxon>
        <taxon>metagenomes</taxon>
        <taxon>ecological metagenomes</taxon>
    </lineage>
</organism>
<dbReference type="InterPro" id="IPR003673">
    <property type="entry name" value="CoA-Trfase_fam_III"/>
</dbReference>
<dbReference type="InterPro" id="IPR023606">
    <property type="entry name" value="CoA-Trfase_III_dom_1_sf"/>
</dbReference>
<dbReference type="InterPro" id="IPR050483">
    <property type="entry name" value="CoA-transferase_III_domain"/>
</dbReference>
<dbReference type="AlphaFoldDB" id="A0A381PQZ8"/>